<dbReference type="CDD" id="cd06261">
    <property type="entry name" value="TM_PBP2"/>
    <property type="match status" value="1"/>
</dbReference>
<dbReference type="Proteomes" id="UP000195981">
    <property type="component" value="Unassembled WGS sequence"/>
</dbReference>
<dbReference type="GO" id="GO:0005886">
    <property type="term" value="C:plasma membrane"/>
    <property type="evidence" value="ECO:0007669"/>
    <property type="project" value="UniProtKB-SubCell"/>
</dbReference>
<feature type="transmembrane region" description="Helical" evidence="7">
    <location>
        <begin position="252"/>
        <end position="271"/>
    </location>
</feature>
<organism evidence="9 10">
    <name type="scientific">Brachybacterium nesterenkovii</name>
    <dbReference type="NCBI Taxonomy" id="47847"/>
    <lineage>
        <taxon>Bacteria</taxon>
        <taxon>Bacillati</taxon>
        <taxon>Actinomycetota</taxon>
        <taxon>Actinomycetes</taxon>
        <taxon>Micrococcales</taxon>
        <taxon>Dermabacteraceae</taxon>
        <taxon>Brachybacterium</taxon>
    </lineage>
</organism>
<evidence type="ECO:0000256" key="7">
    <source>
        <dbReference type="RuleBase" id="RU363032"/>
    </source>
</evidence>
<sequence>MTRALKKYFPIFAGPTVLAFLIAFVIPFAMGLYLSFTDFTTLTDAEFIGLQNYKDAFGDRSGFVAALAFTALVAAISIVTVNVGAFALAYLLTRRFPGRNLFRSVFFMPNLIGGIVLGYTWQVMLNAILKNWGQTIVNDWRLGLLGLVMLVNWQMLGYMMIIYIAGLQNVPKELLEAAEIDGAGKSRTLRSVTIPMVMPSITICLFLTLANTFKMYDQNLALTAGAPLNKTQMAALNIVDAMYSKVGQEGVAQAQAVVFFLIVSAIALIQLRATRSKEVDA</sequence>
<name>A0A1X6X0T5_9MICO</name>
<gene>
    <name evidence="9" type="ORF">FM110_07140</name>
</gene>
<keyword evidence="3" id="KW-1003">Cell membrane</keyword>
<dbReference type="InterPro" id="IPR051393">
    <property type="entry name" value="ABC_transporter_permease"/>
</dbReference>
<dbReference type="Gene3D" id="1.10.3720.10">
    <property type="entry name" value="MetI-like"/>
    <property type="match status" value="1"/>
</dbReference>
<feature type="transmembrane region" description="Helical" evidence="7">
    <location>
        <begin position="104"/>
        <end position="124"/>
    </location>
</feature>
<dbReference type="Pfam" id="PF00528">
    <property type="entry name" value="BPD_transp_1"/>
    <property type="match status" value="1"/>
</dbReference>
<evidence type="ECO:0000256" key="1">
    <source>
        <dbReference type="ARBA" id="ARBA00004651"/>
    </source>
</evidence>
<evidence type="ECO:0000256" key="5">
    <source>
        <dbReference type="ARBA" id="ARBA00022989"/>
    </source>
</evidence>
<dbReference type="GO" id="GO:0055085">
    <property type="term" value="P:transmembrane transport"/>
    <property type="evidence" value="ECO:0007669"/>
    <property type="project" value="InterPro"/>
</dbReference>
<dbReference type="AlphaFoldDB" id="A0A1X6X0T5"/>
<proteinExistence type="inferred from homology"/>
<comment type="similarity">
    <text evidence="7">Belongs to the binding-protein-dependent transport system permease family.</text>
</comment>
<feature type="transmembrane region" description="Helical" evidence="7">
    <location>
        <begin position="63"/>
        <end position="92"/>
    </location>
</feature>
<reference evidence="9 10" key="1">
    <citation type="submission" date="2017-02" db="EMBL/GenBank/DDBJ databases">
        <authorList>
            <person name="Peterson S.W."/>
        </authorList>
    </citation>
    <scope>NUCLEOTIDE SEQUENCE [LARGE SCALE GENOMIC DNA]</scope>
    <source>
        <strain evidence="9 10">CIP104813</strain>
    </source>
</reference>
<dbReference type="PANTHER" id="PTHR30193">
    <property type="entry name" value="ABC TRANSPORTER PERMEASE PROTEIN"/>
    <property type="match status" value="1"/>
</dbReference>
<dbReference type="SUPFAM" id="SSF161098">
    <property type="entry name" value="MetI-like"/>
    <property type="match status" value="1"/>
</dbReference>
<feature type="domain" description="ABC transmembrane type-1" evidence="8">
    <location>
        <begin position="67"/>
        <end position="270"/>
    </location>
</feature>
<feature type="transmembrane region" description="Helical" evidence="7">
    <location>
        <begin position="12"/>
        <end position="34"/>
    </location>
</feature>
<dbReference type="RefSeq" id="WP_087104017.1">
    <property type="nucleotide sequence ID" value="NZ_FWFG01000064.1"/>
</dbReference>
<dbReference type="InterPro" id="IPR000515">
    <property type="entry name" value="MetI-like"/>
</dbReference>
<dbReference type="PROSITE" id="PS50928">
    <property type="entry name" value="ABC_TM1"/>
    <property type="match status" value="1"/>
</dbReference>
<keyword evidence="4 7" id="KW-0812">Transmembrane</keyword>
<keyword evidence="2 7" id="KW-0813">Transport</keyword>
<dbReference type="OrthoDB" id="5174895at2"/>
<keyword evidence="5 7" id="KW-1133">Transmembrane helix</keyword>
<evidence type="ECO:0000313" key="10">
    <source>
        <dbReference type="Proteomes" id="UP000195981"/>
    </source>
</evidence>
<keyword evidence="10" id="KW-1185">Reference proteome</keyword>
<dbReference type="PANTHER" id="PTHR30193:SF41">
    <property type="entry name" value="DIACETYLCHITOBIOSE UPTAKE SYSTEM PERMEASE PROTEIN NGCF"/>
    <property type="match status" value="1"/>
</dbReference>
<protein>
    <submittedName>
        <fullName evidence="9">Multiple sugar ABC transporter, membrane-spanning permease protein MsmF</fullName>
    </submittedName>
</protein>
<feature type="transmembrane region" description="Helical" evidence="7">
    <location>
        <begin position="188"/>
        <end position="210"/>
    </location>
</feature>
<accession>A0A1X6X0T5</accession>
<evidence type="ECO:0000256" key="6">
    <source>
        <dbReference type="ARBA" id="ARBA00023136"/>
    </source>
</evidence>
<dbReference type="InterPro" id="IPR035906">
    <property type="entry name" value="MetI-like_sf"/>
</dbReference>
<comment type="subcellular location">
    <subcellularLocation>
        <location evidence="1 7">Cell membrane</location>
        <topology evidence="1 7">Multi-pass membrane protein</topology>
    </subcellularLocation>
</comment>
<evidence type="ECO:0000256" key="4">
    <source>
        <dbReference type="ARBA" id="ARBA00022692"/>
    </source>
</evidence>
<evidence type="ECO:0000259" key="8">
    <source>
        <dbReference type="PROSITE" id="PS50928"/>
    </source>
</evidence>
<dbReference type="EMBL" id="FWFG01000064">
    <property type="protein sequence ID" value="SLM91872.1"/>
    <property type="molecule type" value="Genomic_DNA"/>
</dbReference>
<keyword evidence="6 7" id="KW-0472">Membrane</keyword>
<evidence type="ECO:0000313" key="9">
    <source>
        <dbReference type="EMBL" id="SLM91872.1"/>
    </source>
</evidence>
<evidence type="ECO:0000256" key="2">
    <source>
        <dbReference type="ARBA" id="ARBA00022448"/>
    </source>
</evidence>
<feature type="transmembrane region" description="Helical" evidence="7">
    <location>
        <begin position="144"/>
        <end position="167"/>
    </location>
</feature>
<evidence type="ECO:0000256" key="3">
    <source>
        <dbReference type="ARBA" id="ARBA00022475"/>
    </source>
</evidence>